<dbReference type="Proteomes" id="UP001055712">
    <property type="component" value="Unassembled WGS sequence"/>
</dbReference>
<sequence length="107" mass="11831">MQANVMNACLPMSAAARGNPAWSQHAAYGGCKCGQFQAEQHRQRQRTVAELKAAQQAEAGRLQHTNTRQASRPAVADCKHRLCLQACLGWAELEKLLGAWMFQQPKL</sequence>
<evidence type="ECO:0000313" key="1">
    <source>
        <dbReference type="EMBL" id="KAI3424334.1"/>
    </source>
</evidence>
<keyword evidence="2" id="KW-1185">Reference proteome</keyword>
<protein>
    <submittedName>
        <fullName evidence="1">Uncharacterized protein</fullName>
    </submittedName>
</protein>
<accession>A0A9D4TFQ4</accession>
<dbReference type="AlphaFoldDB" id="A0A9D4TFQ4"/>
<organism evidence="1 2">
    <name type="scientific">Chlorella vulgaris</name>
    <name type="common">Green alga</name>
    <dbReference type="NCBI Taxonomy" id="3077"/>
    <lineage>
        <taxon>Eukaryota</taxon>
        <taxon>Viridiplantae</taxon>
        <taxon>Chlorophyta</taxon>
        <taxon>core chlorophytes</taxon>
        <taxon>Trebouxiophyceae</taxon>
        <taxon>Chlorellales</taxon>
        <taxon>Chlorellaceae</taxon>
        <taxon>Chlorella clade</taxon>
        <taxon>Chlorella</taxon>
    </lineage>
</organism>
<evidence type="ECO:0000313" key="2">
    <source>
        <dbReference type="Proteomes" id="UP001055712"/>
    </source>
</evidence>
<reference evidence="1" key="1">
    <citation type="journal article" date="2019" name="Plant J.">
        <title>Chlorella vulgaris genome assembly and annotation reveals the molecular basis for metabolic acclimation to high light conditions.</title>
        <authorList>
            <person name="Cecchin M."/>
            <person name="Marcolungo L."/>
            <person name="Rossato M."/>
            <person name="Girolomoni L."/>
            <person name="Cosentino E."/>
            <person name="Cuine S."/>
            <person name="Li-Beisson Y."/>
            <person name="Delledonne M."/>
            <person name="Ballottari M."/>
        </authorList>
    </citation>
    <scope>NUCLEOTIDE SEQUENCE</scope>
    <source>
        <strain evidence="1">211/11P</strain>
    </source>
</reference>
<name>A0A9D4TFQ4_CHLVU</name>
<proteinExistence type="predicted"/>
<gene>
    <name evidence="1" type="ORF">D9Q98_009887</name>
</gene>
<dbReference type="EMBL" id="SIDB01000013">
    <property type="protein sequence ID" value="KAI3424334.1"/>
    <property type="molecule type" value="Genomic_DNA"/>
</dbReference>
<reference evidence="1" key="2">
    <citation type="submission" date="2020-11" db="EMBL/GenBank/DDBJ databases">
        <authorList>
            <person name="Cecchin M."/>
            <person name="Marcolungo L."/>
            <person name="Rossato M."/>
            <person name="Girolomoni L."/>
            <person name="Cosentino E."/>
            <person name="Cuine S."/>
            <person name="Li-Beisson Y."/>
            <person name="Delledonne M."/>
            <person name="Ballottari M."/>
        </authorList>
    </citation>
    <scope>NUCLEOTIDE SEQUENCE</scope>
    <source>
        <strain evidence="1">211/11P</strain>
        <tissue evidence="1">Whole cell</tissue>
    </source>
</reference>
<comment type="caution">
    <text evidence="1">The sequence shown here is derived from an EMBL/GenBank/DDBJ whole genome shotgun (WGS) entry which is preliminary data.</text>
</comment>